<evidence type="ECO:0000313" key="2">
    <source>
        <dbReference type="WBParaSite" id="nRc.2.0.1.t04021-RA"/>
    </source>
</evidence>
<dbReference type="WBParaSite" id="nRc.2.0.1.t04021-RA">
    <property type="protein sequence ID" value="nRc.2.0.1.t04021-RA"/>
    <property type="gene ID" value="nRc.2.0.1.g04021"/>
</dbReference>
<organism evidence="1 2">
    <name type="scientific">Romanomermis culicivorax</name>
    <name type="common">Nematode worm</name>
    <dbReference type="NCBI Taxonomy" id="13658"/>
    <lineage>
        <taxon>Eukaryota</taxon>
        <taxon>Metazoa</taxon>
        <taxon>Ecdysozoa</taxon>
        <taxon>Nematoda</taxon>
        <taxon>Enoplea</taxon>
        <taxon>Dorylaimia</taxon>
        <taxon>Mermithida</taxon>
        <taxon>Mermithoidea</taxon>
        <taxon>Mermithidae</taxon>
        <taxon>Romanomermis</taxon>
    </lineage>
</organism>
<protein>
    <submittedName>
        <fullName evidence="2">Uncharacterized protein</fullName>
    </submittedName>
</protein>
<accession>A0A915HR74</accession>
<name>A0A915HR74_ROMCU</name>
<dbReference type="Proteomes" id="UP000887565">
    <property type="component" value="Unplaced"/>
</dbReference>
<dbReference type="AlphaFoldDB" id="A0A915HR74"/>
<reference evidence="2" key="1">
    <citation type="submission" date="2022-11" db="UniProtKB">
        <authorList>
            <consortium name="WormBaseParasite"/>
        </authorList>
    </citation>
    <scope>IDENTIFICATION</scope>
</reference>
<evidence type="ECO:0000313" key="1">
    <source>
        <dbReference type="Proteomes" id="UP000887565"/>
    </source>
</evidence>
<keyword evidence="1" id="KW-1185">Reference proteome</keyword>
<sequence length="124" mass="14388">MKPTQLNYIDLNTIRYLSIIQDLISSFYNSEYAGIGFNLLESCKGAQIDGEEESKIWALKMELLEQQIANEKLCSQEICQNINTLATKERKDKAIPIFYESRVAQQQPCYSNEAMCYEKLCIKW</sequence>
<proteinExistence type="predicted"/>